<dbReference type="PANTHER" id="PTHR31631">
    <property type="entry name" value="PROTEIN NETWORKED 2D"/>
    <property type="match status" value="1"/>
</dbReference>
<feature type="compositionally biased region" description="Basic and acidic residues" evidence="3">
    <location>
        <begin position="602"/>
        <end position="613"/>
    </location>
</feature>
<dbReference type="PANTHER" id="PTHR31631:SF0">
    <property type="entry name" value="PROTEIN NETWORKED 2D"/>
    <property type="match status" value="1"/>
</dbReference>
<dbReference type="AlphaFoldDB" id="A0AAJ6X4D5"/>
<reference evidence="6" key="1">
    <citation type="submission" date="2025-08" db="UniProtKB">
        <authorList>
            <consortium name="RefSeq"/>
        </authorList>
    </citation>
    <scope>IDENTIFICATION</scope>
</reference>
<dbReference type="Pfam" id="PF07765">
    <property type="entry name" value="KIP1"/>
    <property type="match status" value="1"/>
</dbReference>
<feature type="domain" description="NAB" evidence="4">
    <location>
        <begin position="30"/>
        <end position="110"/>
    </location>
</feature>
<evidence type="ECO:0000259" key="4">
    <source>
        <dbReference type="PROSITE" id="PS51774"/>
    </source>
</evidence>
<protein>
    <submittedName>
        <fullName evidence="6">Golgin subfamily A member 6-like protein 22</fullName>
    </submittedName>
</protein>
<dbReference type="GO" id="GO:0003779">
    <property type="term" value="F:actin binding"/>
    <property type="evidence" value="ECO:0007669"/>
    <property type="project" value="InterPro"/>
</dbReference>
<dbReference type="GeneID" id="105111603"/>
<feature type="compositionally biased region" description="Basic and acidic residues" evidence="3">
    <location>
        <begin position="582"/>
        <end position="592"/>
    </location>
</feature>
<dbReference type="KEGG" id="peu:105111603"/>
<proteinExistence type="predicted"/>
<feature type="region of interest" description="Disordered" evidence="3">
    <location>
        <begin position="509"/>
        <end position="626"/>
    </location>
</feature>
<feature type="region of interest" description="Disordered" evidence="3">
    <location>
        <begin position="485"/>
        <end position="504"/>
    </location>
</feature>
<feature type="compositionally biased region" description="Basic and acidic residues" evidence="3">
    <location>
        <begin position="531"/>
        <end position="540"/>
    </location>
</feature>
<evidence type="ECO:0000313" key="6">
    <source>
        <dbReference type="RefSeq" id="XP_011005308.1"/>
    </source>
</evidence>
<evidence type="ECO:0000256" key="2">
    <source>
        <dbReference type="SAM" id="Coils"/>
    </source>
</evidence>
<evidence type="ECO:0000256" key="3">
    <source>
        <dbReference type="SAM" id="MobiDB-lite"/>
    </source>
</evidence>
<sequence length="1017" mass="117567">MIQHIFYLEKQKISEERNSNMLQRAASNAYSWWWASHIRTKQSKWLEQNLHDMEDKVQNVLKLIEEDGDSFAKRAEMYYKKRPELIHFVEDYYRAYRALAERYDHISKELQNANNTIAHVFPEQVQFAMEEDGDEIPSKFAKKLPEISKANVPKVPKIPKDVKGIITSASNKLQSKKPMKGARNATVAKSGLSKSEGLQEIDKIQKTILALQTEKEFVKSSYDSRLAKYWEIELRIREMQEKVCNLQDEFGAGMVIEDNEARTLIASAALKSCQETLALLQERQERSAEEAVEEQERIKNAWGKLKSLKDEFLHGEINPENPEAKDELLKAVEGLESIYQGVSSDPEEKQDMELLREKIKENFEVGSSACVTMGELAEKIDKLVNKIINLEASVSSQTALVQRLRLETNELQAEIRTLEEDKEILFNGKNDLREQLREMEEKLYGLQDLNQSVEHQNTNLHAHFTEARSNIDHLSEKLLSVKSDEEFEAKPETEDRSLVKVESQEAALNPDDSLEKHQNVKTKEHHKVLGKSHEDFKGSEDALNPDESLGVQQNLKPRHELKVSYSSEKVKENPAESSFFAELKEQEDKMNDADSSIKTTGIKREEEEIKEHGQNSSQPKKTNDLNNSLEELSGLEIEEKAAKKDSPSSMDDLNVEIWEQETMLVDEPDWKQLFMNGLENREKVLLTEYTSILRNYKELKKQLTEAEKKNVDSLFDATVQVRELKSANAKKDEQIQFLRQKLILLQAGLSEDSKPVESMVTEQEVTGDINVILMDQPEITSEIEDRFRMNIDEVLEENLNFWLRFSTTFQQIQKFETEVQDLQSELFKLEEKQKMQDGSGNAKYSLRSDGRPLYKYLREIHTELTVWLEKSMQLKDEVKSRFASLCDIQDEITTVLKESAEDDEFKFTSYQAAKFQGEILNMKQENNKVADELQAGLDHITTLQLEVERTLEKLNEEFKLSRSKHGQNIQLPHSESRSRVPLRSFIFGIKPKKQKNSIFSRMHPAMNRRHLRSGPNV</sequence>
<dbReference type="InterPro" id="IPR056889">
    <property type="entry name" value="NET2A-D/KIP1-like_C"/>
</dbReference>
<accession>A0AAJ6X4D5</accession>
<keyword evidence="5" id="KW-1185">Reference proteome</keyword>
<organism evidence="5 6">
    <name type="scientific">Populus euphratica</name>
    <name type="common">Euphrates poplar</name>
    <dbReference type="NCBI Taxonomy" id="75702"/>
    <lineage>
        <taxon>Eukaryota</taxon>
        <taxon>Viridiplantae</taxon>
        <taxon>Streptophyta</taxon>
        <taxon>Embryophyta</taxon>
        <taxon>Tracheophyta</taxon>
        <taxon>Spermatophyta</taxon>
        <taxon>Magnoliopsida</taxon>
        <taxon>eudicotyledons</taxon>
        <taxon>Gunneridae</taxon>
        <taxon>Pentapetalae</taxon>
        <taxon>rosids</taxon>
        <taxon>fabids</taxon>
        <taxon>Malpighiales</taxon>
        <taxon>Salicaceae</taxon>
        <taxon>Saliceae</taxon>
        <taxon>Populus</taxon>
    </lineage>
</organism>
<feature type="coiled-coil region" evidence="2">
    <location>
        <begin position="686"/>
        <end position="741"/>
    </location>
</feature>
<feature type="compositionally biased region" description="Basic and acidic residues" evidence="3">
    <location>
        <begin position="513"/>
        <end position="522"/>
    </location>
</feature>
<dbReference type="Pfam" id="PF25014">
    <property type="entry name" value="NET2A"/>
    <property type="match status" value="1"/>
</dbReference>
<dbReference type="Proteomes" id="UP000694918">
    <property type="component" value="Unplaced"/>
</dbReference>
<name>A0AAJ6X4D5_POPEU</name>
<feature type="coiled-coil region" evidence="2">
    <location>
        <begin position="270"/>
        <end position="301"/>
    </location>
</feature>
<evidence type="ECO:0000256" key="1">
    <source>
        <dbReference type="ARBA" id="ARBA00023054"/>
    </source>
</evidence>
<feature type="coiled-coil region" evidence="2">
    <location>
        <begin position="373"/>
        <end position="456"/>
    </location>
</feature>
<evidence type="ECO:0000313" key="5">
    <source>
        <dbReference type="Proteomes" id="UP000694918"/>
    </source>
</evidence>
<dbReference type="InterPro" id="IPR011684">
    <property type="entry name" value="NAB"/>
</dbReference>
<dbReference type="InterPro" id="IPR056888">
    <property type="entry name" value="NET2A-D/KIP1-like_dom"/>
</dbReference>
<dbReference type="RefSeq" id="XP_011005308.1">
    <property type="nucleotide sequence ID" value="XM_011007006.1"/>
</dbReference>
<dbReference type="Pfam" id="PF24918">
    <property type="entry name" value="NET2A_C"/>
    <property type="match status" value="1"/>
</dbReference>
<dbReference type="PROSITE" id="PS51774">
    <property type="entry name" value="NAB"/>
    <property type="match status" value="1"/>
</dbReference>
<feature type="compositionally biased region" description="Basic and acidic residues" evidence="3">
    <location>
        <begin position="557"/>
        <end position="574"/>
    </location>
</feature>
<keyword evidence="1 2" id="KW-0175">Coiled coil</keyword>
<gene>
    <name evidence="6" type="primary">LOC105111603</name>
</gene>
<feature type="compositionally biased region" description="Basic and acidic residues" evidence="3">
    <location>
        <begin position="485"/>
        <end position="503"/>
    </location>
</feature>